<dbReference type="EMBL" id="CAKXAJ010017646">
    <property type="protein sequence ID" value="CAH2216999.1"/>
    <property type="molecule type" value="Genomic_DNA"/>
</dbReference>
<evidence type="ECO:0000313" key="2">
    <source>
        <dbReference type="EMBL" id="CAH2216999.1"/>
    </source>
</evidence>
<feature type="region of interest" description="Disordered" evidence="1">
    <location>
        <begin position="83"/>
        <end position="121"/>
    </location>
</feature>
<evidence type="ECO:0000313" key="3">
    <source>
        <dbReference type="Proteomes" id="UP000838756"/>
    </source>
</evidence>
<reference evidence="2" key="1">
    <citation type="submission" date="2022-03" db="EMBL/GenBank/DDBJ databases">
        <authorList>
            <person name="Lindestad O."/>
        </authorList>
    </citation>
    <scope>NUCLEOTIDE SEQUENCE</scope>
</reference>
<name>A0A8S4QUM3_9NEOP</name>
<dbReference type="AlphaFoldDB" id="A0A8S4QUM3"/>
<sequence length="150" mass="17496">YYELLRLQSRLLYMNAQEKQPQEKSGEVLSSEPQHPDDDHDQSVKTETTKKKKYYENVAGDPREPFIMRVILEKFLPYHVEEDDEECALSEGSETSEGGRADTDDEGIERDSEPAPRRRRSIRRFMLKDVIETTKMLFTPSLSERLVPDT</sequence>
<dbReference type="OrthoDB" id="10043757at2759"/>
<accession>A0A8S4QUM3</accession>
<feature type="non-terminal residue" evidence="2">
    <location>
        <position position="1"/>
    </location>
</feature>
<protein>
    <submittedName>
        <fullName evidence="2">Jg20784 protein</fullName>
    </submittedName>
</protein>
<evidence type="ECO:0000256" key="1">
    <source>
        <dbReference type="SAM" id="MobiDB-lite"/>
    </source>
</evidence>
<organism evidence="2 3">
    <name type="scientific">Pararge aegeria aegeria</name>
    <dbReference type="NCBI Taxonomy" id="348720"/>
    <lineage>
        <taxon>Eukaryota</taxon>
        <taxon>Metazoa</taxon>
        <taxon>Ecdysozoa</taxon>
        <taxon>Arthropoda</taxon>
        <taxon>Hexapoda</taxon>
        <taxon>Insecta</taxon>
        <taxon>Pterygota</taxon>
        <taxon>Neoptera</taxon>
        <taxon>Endopterygota</taxon>
        <taxon>Lepidoptera</taxon>
        <taxon>Glossata</taxon>
        <taxon>Ditrysia</taxon>
        <taxon>Papilionoidea</taxon>
        <taxon>Nymphalidae</taxon>
        <taxon>Satyrinae</taxon>
        <taxon>Satyrini</taxon>
        <taxon>Parargina</taxon>
        <taxon>Pararge</taxon>
    </lineage>
</organism>
<feature type="compositionally biased region" description="Basic and acidic residues" evidence="1">
    <location>
        <begin position="34"/>
        <end position="49"/>
    </location>
</feature>
<keyword evidence="3" id="KW-1185">Reference proteome</keyword>
<feature type="region of interest" description="Disordered" evidence="1">
    <location>
        <begin position="16"/>
        <end position="58"/>
    </location>
</feature>
<comment type="caution">
    <text evidence="2">The sequence shown here is derived from an EMBL/GenBank/DDBJ whole genome shotgun (WGS) entry which is preliminary data.</text>
</comment>
<proteinExistence type="predicted"/>
<dbReference type="Proteomes" id="UP000838756">
    <property type="component" value="Unassembled WGS sequence"/>
</dbReference>
<gene>
    <name evidence="2" type="primary">jg20784</name>
    <name evidence="2" type="ORF">PAEG_LOCUS4945</name>
</gene>